<evidence type="ECO:0000313" key="2">
    <source>
        <dbReference type="Proteomes" id="UP000183832"/>
    </source>
</evidence>
<proteinExistence type="predicted"/>
<accession>A0A1J1HFP2</accession>
<reference evidence="1 2" key="1">
    <citation type="submission" date="2015-04" db="EMBL/GenBank/DDBJ databases">
        <authorList>
            <person name="Syromyatnikov M.Y."/>
            <person name="Popov V.N."/>
        </authorList>
    </citation>
    <scope>NUCLEOTIDE SEQUENCE [LARGE SCALE GENOMIC DNA]</scope>
</reference>
<gene>
    <name evidence="1" type="ORF">CLUMA_CG000622</name>
</gene>
<dbReference type="EMBL" id="CVRI01000002">
    <property type="protein sequence ID" value="CRK86791.1"/>
    <property type="molecule type" value="Genomic_DNA"/>
</dbReference>
<sequence>MVGITKHMTIGFIDVKSRNNDCILHCTEELNSTNMLLIDETHTTNICSEDCECFSVSNALLNHQYSIEQLAKHQKHLSSP</sequence>
<dbReference type="AlphaFoldDB" id="A0A1J1HFP2"/>
<protein>
    <submittedName>
        <fullName evidence="1">CLUMA_CG000622, isoform A</fullName>
    </submittedName>
</protein>
<dbReference type="Proteomes" id="UP000183832">
    <property type="component" value="Unassembled WGS sequence"/>
</dbReference>
<keyword evidence="2" id="KW-1185">Reference proteome</keyword>
<name>A0A1J1HFP2_9DIPT</name>
<organism evidence="1 2">
    <name type="scientific">Clunio marinus</name>
    <dbReference type="NCBI Taxonomy" id="568069"/>
    <lineage>
        <taxon>Eukaryota</taxon>
        <taxon>Metazoa</taxon>
        <taxon>Ecdysozoa</taxon>
        <taxon>Arthropoda</taxon>
        <taxon>Hexapoda</taxon>
        <taxon>Insecta</taxon>
        <taxon>Pterygota</taxon>
        <taxon>Neoptera</taxon>
        <taxon>Endopterygota</taxon>
        <taxon>Diptera</taxon>
        <taxon>Nematocera</taxon>
        <taxon>Chironomoidea</taxon>
        <taxon>Chironomidae</taxon>
        <taxon>Clunio</taxon>
    </lineage>
</organism>
<evidence type="ECO:0000313" key="1">
    <source>
        <dbReference type="EMBL" id="CRK86791.1"/>
    </source>
</evidence>